<dbReference type="STRING" id="45351.A7SI56"/>
<keyword evidence="2 4" id="KW-0040">ANK repeat</keyword>
<dbReference type="eggNOG" id="KOG0504">
    <property type="taxonomic scope" value="Eukaryota"/>
</dbReference>
<dbReference type="InterPro" id="IPR036770">
    <property type="entry name" value="Ankyrin_rpt-contain_sf"/>
</dbReference>
<dbReference type="Pfam" id="PF12796">
    <property type="entry name" value="Ank_2"/>
    <property type="match status" value="1"/>
</dbReference>
<keyword evidence="7" id="KW-1185">Reference proteome</keyword>
<name>A7SI56_NEMVE</name>
<dbReference type="AlphaFoldDB" id="A7SI56"/>
<evidence type="ECO:0000256" key="1">
    <source>
        <dbReference type="ARBA" id="ARBA00022737"/>
    </source>
</evidence>
<dbReference type="InParanoid" id="A7SI56"/>
<feature type="region of interest" description="Disordered" evidence="5">
    <location>
        <begin position="165"/>
        <end position="271"/>
    </location>
</feature>
<dbReference type="PANTHER" id="PTHR14491">
    <property type="entry name" value="SOSONDOWAH, ISOFORM G"/>
    <property type="match status" value="1"/>
</dbReference>
<dbReference type="SUPFAM" id="SSF48403">
    <property type="entry name" value="Ankyrin repeat"/>
    <property type="match status" value="1"/>
</dbReference>
<evidence type="ECO:0000256" key="2">
    <source>
        <dbReference type="ARBA" id="ARBA00023043"/>
    </source>
</evidence>
<sequence>MGRKISQPGKRQGDSLERNSQALSEDVFEDPDIDGDDLMNIPTIQLDAIEKEWLLTTARGNRAHIMCLLEQEPLLAKRKTALHWAAKHGRDDVAMMVAKAGADVNSKTGYTPLHLAAMHGNDRVIKVLVDDFKADINARDFSGRKPRQVAKDTLTIEAQSMTSYPLLVSDDDCTPPSTPPSGQERSGGTLRGVLRHISFKKQRDDRRKSREYDLHHHSDHRDEESHRDGRKRSKDYEKQHHNDRRLSREEGSYREGHRRSRDCETYKHSDR</sequence>
<dbReference type="PhylomeDB" id="A7SI56"/>
<comment type="similarity">
    <text evidence="3">Belongs to the SOWAH family.</text>
</comment>
<feature type="repeat" description="ANK" evidence="4">
    <location>
        <begin position="77"/>
        <end position="109"/>
    </location>
</feature>
<dbReference type="Gene3D" id="1.25.40.20">
    <property type="entry name" value="Ankyrin repeat-containing domain"/>
    <property type="match status" value="1"/>
</dbReference>
<organism evidence="6 7">
    <name type="scientific">Nematostella vectensis</name>
    <name type="common">Starlet sea anemone</name>
    <dbReference type="NCBI Taxonomy" id="45351"/>
    <lineage>
        <taxon>Eukaryota</taxon>
        <taxon>Metazoa</taxon>
        <taxon>Cnidaria</taxon>
        <taxon>Anthozoa</taxon>
        <taxon>Hexacorallia</taxon>
        <taxon>Actiniaria</taxon>
        <taxon>Edwardsiidae</taxon>
        <taxon>Nematostella</taxon>
    </lineage>
</organism>
<feature type="region of interest" description="Disordered" evidence="5">
    <location>
        <begin position="1"/>
        <end position="34"/>
    </location>
</feature>
<dbReference type="Proteomes" id="UP000001593">
    <property type="component" value="Unassembled WGS sequence"/>
</dbReference>
<dbReference type="PROSITE" id="PS50088">
    <property type="entry name" value="ANK_REPEAT"/>
    <property type="match status" value="2"/>
</dbReference>
<evidence type="ECO:0000313" key="7">
    <source>
        <dbReference type="Proteomes" id="UP000001593"/>
    </source>
</evidence>
<dbReference type="SMART" id="SM00248">
    <property type="entry name" value="ANK"/>
    <property type="match status" value="2"/>
</dbReference>
<reference evidence="6 7" key="1">
    <citation type="journal article" date="2007" name="Science">
        <title>Sea anemone genome reveals ancestral eumetazoan gene repertoire and genomic organization.</title>
        <authorList>
            <person name="Putnam N.H."/>
            <person name="Srivastava M."/>
            <person name="Hellsten U."/>
            <person name="Dirks B."/>
            <person name="Chapman J."/>
            <person name="Salamov A."/>
            <person name="Terry A."/>
            <person name="Shapiro H."/>
            <person name="Lindquist E."/>
            <person name="Kapitonov V.V."/>
            <person name="Jurka J."/>
            <person name="Genikhovich G."/>
            <person name="Grigoriev I.V."/>
            <person name="Lucas S.M."/>
            <person name="Steele R.E."/>
            <person name="Finnerty J.R."/>
            <person name="Technau U."/>
            <person name="Martindale M.Q."/>
            <person name="Rokhsar D.S."/>
        </authorList>
    </citation>
    <scope>NUCLEOTIDE SEQUENCE [LARGE SCALE GENOMIC DNA]</scope>
    <source>
        <strain evidence="7">CH2 X CH6</strain>
    </source>
</reference>
<dbReference type="EMBL" id="DS469666">
    <property type="protein sequence ID" value="EDO36576.1"/>
    <property type="molecule type" value="Genomic_DNA"/>
</dbReference>
<feature type="repeat" description="ANK" evidence="4">
    <location>
        <begin position="108"/>
        <end position="130"/>
    </location>
</feature>
<keyword evidence="1" id="KW-0677">Repeat</keyword>
<feature type="compositionally biased region" description="Basic and acidic residues" evidence="5">
    <location>
        <begin position="201"/>
        <end position="227"/>
    </location>
</feature>
<dbReference type="InterPro" id="IPR002110">
    <property type="entry name" value="Ankyrin_rpt"/>
</dbReference>
<protein>
    <submittedName>
        <fullName evidence="6">Uncharacterized protein</fullName>
    </submittedName>
</protein>
<dbReference type="PANTHER" id="PTHR14491:SF9">
    <property type="entry name" value="ANKYRIN REPEAT DOMAIN-CONTAINING PROTEIN SOWAHB-LIKE"/>
    <property type="match status" value="1"/>
</dbReference>
<dbReference type="HOGENOM" id="CLU_1027794_0_0_1"/>
<feature type="compositionally biased region" description="Basic and acidic residues" evidence="5">
    <location>
        <begin position="234"/>
        <end position="271"/>
    </location>
</feature>
<dbReference type="PROSITE" id="PS50297">
    <property type="entry name" value="ANK_REP_REGION"/>
    <property type="match status" value="2"/>
</dbReference>
<proteinExistence type="inferred from homology"/>
<evidence type="ECO:0000256" key="4">
    <source>
        <dbReference type="PROSITE-ProRule" id="PRU00023"/>
    </source>
</evidence>
<evidence type="ECO:0000256" key="3">
    <source>
        <dbReference type="ARBA" id="ARBA00038122"/>
    </source>
</evidence>
<evidence type="ECO:0000313" key="6">
    <source>
        <dbReference type="EMBL" id="EDO36576.1"/>
    </source>
</evidence>
<gene>
    <name evidence="6" type="ORF">NEMVEDRAFT_v1g212637</name>
</gene>
<evidence type="ECO:0000256" key="5">
    <source>
        <dbReference type="SAM" id="MobiDB-lite"/>
    </source>
</evidence>
<accession>A7SI56</accession>